<accession>A0A4P6G7C6</accession>
<dbReference type="RefSeq" id="WP_208668292.1">
    <property type="nucleotide sequence ID" value="NZ_CP024767.1"/>
</dbReference>
<dbReference type="Proteomes" id="UP000291121">
    <property type="component" value="Chromosome"/>
</dbReference>
<reference evidence="1 2" key="1">
    <citation type="submission" date="2017-11" db="EMBL/GenBank/DDBJ databases">
        <title>Genome sequence of Pseudomonas arsenicoxydans ACM1.</title>
        <authorList>
            <person name="Nascimento F.X."/>
        </authorList>
    </citation>
    <scope>NUCLEOTIDE SEQUENCE [LARGE SCALE GENOMIC DNA]</scope>
    <source>
        <strain evidence="1 2">ACM1</strain>
    </source>
</reference>
<protein>
    <submittedName>
        <fullName evidence="1">Uncharacterized protein</fullName>
    </submittedName>
</protein>
<proteinExistence type="predicted"/>
<gene>
    <name evidence="1" type="ORF">CUN61_20630</name>
</gene>
<name>A0A4P6G7C6_9PSED</name>
<dbReference type="AlphaFoldDB" id="A0A4P6G7C6"/>
<organism evidence="1 2">
    <name type="scientific">Pseudomonas arsenicoxydans</name>
    <dbReference type="NCBI Taxonomy" id="702115"/>
    <lineage>
        <taxon>Bacteria</taxon>
        <taxon>Pseudomonadati</taxon>
        <taxon>Pseudomonadota</taxon>
        <taxon>Gammaproteobacteria</taxon>
        <taxon>Pseudomonadales</taxon>
        <taxon>Pseudomonadaceae</taxon>
        <taxon>Pseudomonas</taxon>
    </lineage>
</organism>
<dbReference type="EMBL" id="CP024767">
    <property type="protein sequence ID" value="QAY86216.1"/>
    <property type="molecule type" value="Genomic_DNA"/>
</dbReference>
<evidence type="ECO:0000313" key="2">
    <source>
        <dbReference type="Proteomes" id="UP000291121"/>
    </source>
</evidence>
<evidence type="ECO:0000313" key="1">
    <source>
        <dbReference type="EMBL" id="QAY86216.1"/>
    </source>
</evidence>
<keyword evidence="2" id="KW-1185">Reference proteome</keyword>
<sequence length="104" mass="12104">MTRPHSLLKYKKAQFVLSRVLTELTKNECSDPNYQLDLEFDREINALLERYGYDSLQAIALIKRHEALEDSLRMSPDGALAQMYFEILRNKKSKTEQKPKGLVT</sequence>